<proteinExistence type="inferred from homology"/>
<evidence type="ECO:0000256" key="2">
    <source>
        <dbReference type="ARBA" id="ARBA00022801"/>
    </source>
</evidence>
<gene>
    <name evidence="5" type="ORF">ABRP34_10300</name>
</gene>
<dbReference type="AlphaFoldDB" id="A0AAU8EUM1"/>
<comment type="similarity">
    <text evidence="1 4">Belongs to the glycosyl hydrolase 1 family.</text>
</comment>
<dbReference type="PANTHER" id="PTHR10353:SF36">
    <property type="entry name" value="LP05116P"/>
    <property type="match status" value="1"/>
</dbReference>
<reference evidence="5" key="1">
    <citation type="submission" date="2024-06" db="EMBL/GenBank/DDBJ databases">
        <title>Biodegradation of dimethachlon by Arthrobacter sp. K5: mechanistic insights and ecological implications.</title>
        <authorList>
            <person name="Hu S."/>
            <person name="Lu P."/>
        </authorList>
    </citation>
    <scope>NUCLEOTIDE SEQUENCE</scope>
    <source>
        <strain evidence="5">K5</strain>
    </source>
</reference>
<evidence type="ECO:0000256" key="4">
    <source>
        <dbReference type="RuleBase" id="RU003690"/>
    </source>
</evidence>
<dbReference type="Pfam" id="PF00232">
    <property type="entry name" value="Glyco_hydro_1"/>
    <property type="match status" value="1"/>
</dbReference>
<dbReference type="FunFam" id="3.20.20.80:FF:000004">
    <property type="entry name" value="Beta-glucosidase 6-phospho-beta-glucosidase"/>
    <property type="match status" value="1"/>
</dbReference>
<dbReference type="GO" id="GO:0016052">
    <property type="term" value="P:carbohydrate catabolic process"/>
    <property type="evidence" value="ECO:0007669"/>
    <property type="project" value="TreeGrafter"/>
</dbReference>
<keyword evidence="3" id="KW-0326">Glycosidase</keyword>
<name>A0AAU8EUM1_9MICC</name>
<dbReference type="SUPFAM" id="SSF51445">
    <property type="entry name" value="(Trans)glycosidases"/>
    <property type="match status" value="1"/>
</dbReference>
<evidence type="ECO:0000313" key="5">
    <source>
        <dbReference type="EMBL" id="XCH13339.1"/>
    </source>
</evidence>
<dbReference type="GO" id="GO:0005829">
    <property type="term" value="C:cytosol"/>
    <property type="evidence" value="ECO:0007669"/>
    <property type="project" value="TreeGrafter"/>
</dbReference>
<dbReference type="PRINTS" id="PR00131">
    <property type="entry name" value="GLHYDRLASE1"/>
</dbReference>
<dbReference type="EMBL" id="CP159279">
    <property type="protein sequence ID" value="XCH13339.1"/>
    <property type="molecule type" value="Genomic_DNA"/>
</dbReference>
<dbReference type="GO" id="GO:0008422">
    <property type="term" value="F:beta-glucosidase activity"/>
    <property type="evidence" value="ECO:0007669"/>
    <property type="project" value="TreeGrafter"/>
</dbReference>
<organism evidence="5">
    <name type="scientific">Arthrobacter sp. K5</name>
    <dbReference type="NCBI Taxonomy" id="2839623"/>
    <lineage>
        <taxon>Bacteria</taxon>
        <taxon>Bacillati</taxon>
        <taxon>Actinomycetota</taxon>
        <taxon>Actinomycetes</taxon>
        <taxon>Micrococcales</taxon>
        <taxon>Micrococcaceae</taxon>
        <taxon>Arthrobacter</taxon>
    </lineage>
</organism>
<evidence type="ECO:0000256" key="1">
    <source>
        <dbReference type="ARBA" id="ARBA00010838"/>
    </source>
</evidence>
<dbReference type="InterPro" id="IPR001360">
    <property type="entry name" value="Glyco_hydro_1"/>
</dbReference>
<dbReference type="PANTHER" id="PTHR10353">
    <property type="entry name" value="GLYCOSYL HYDROLASE"/>
    <property type="match status" value="1"/>
</dbReference>
<dbReference type="InterPro" id="IPR017853">
    <property type="entry name" value="GH"/>
</dbReference>
<dbReference type="Gene3D" id="3.20.20.80">
    <property type="entry name" value="Glycosidases"/>
    <property type="match status" value="1"/>
</dbReference>
<sequence>MHTSAKELAAMVPTGFTLGVATAAFQIEGALDEDGRGPAGWDVFAAKPGTIVDGHSPAVACDHYHRMPQDVALMKELGVDSYRFSLAWPRIQPDGRGAVNRAGLDFYDRLLDELLANEISPMVTLYHWDTPLALDEDGGWLNRDTAYRLGDFAAIAAAAYGDRVARWVTINEPATVTTNGYALGLHSPGKADFANGLPTVHHQLLGHGLALQALRAAKVPGEIGMTNVYSPVVPNSGNPLDWISAGAMDVAQNRLYADPVLTGKYPDLIRAAKLFSSFEHPDEDMAVISQPLDFYGLNYYMPTRVAAGGGDSPVPAAMAEAMGDDLRDATPGAPLHIEPWPDTETTAYGWPVKPEYMAVALKEMAERYPKLPPVIITEGGASFVDVKVRDKSANRTFIPDERRLRYLSDHLGTALRATAPGGEAEAIDLRGYYVWSFMDNFEWSGGYKQPFGLVHVDFETQVRTPKASFYWFQELQEERKLAASADAAVAAAAAGTDGALTDAGISDGGMSDGGPVT</sequence>
<keyword evidence="2" id="KW-0378">Hydrolase</keyword>
<protein>
    <submittedName>
        <fullName evidence="5">Family 1 glycosylhydrolase</fullName>
    </submittedName>
</protein>
<evidence type="ECO:0000256" key="3">
    <source>
        <dbReference type="ARBA" id="ARBA00023295"/>
    </source>
</evidence>
<accession>A0AAU8EUM1</accession>
<dbReference type="RefSeq" id="WP_353713145.1">
    <property type="nucleotide sequence ID" value="NZ_CP159279.1"/>
</dbReference>